<dbReference type="PANTHER" id="PTHR11727">
    <property type="entry name" value="DIMETHYLADENOSINE TRANSFERASE"/>
    <property type="match status" value="1"/>
</dbReference>
<dbReference type="InterPro" id="IPR029063">
    <property type="entry name" value="SAM-dependent_MTases_sf"/>
</dbReference>
<evidence type="ECO:0000256" key="1">
    <source>
        <dbReference type="ARBA" id="ARBA00004173"/>
    </source>
</evidence>
<dbReference type="STRING" id="1296120.A0A1B9GZV0"/>
<keyword evidence="10" id="KW-1185">Reference proteome</keyword>
<evidence type="ECO:0000256" key="3">
    <source>
        <dbReference type="ARBA" id="ARBA00022603"/>
    </source>
</evidence>
<comment type="function">
    <text evidence="7">Mitochondrial transcription factor that confers selective promoter recognition on the core subunit of the yeast mitochondrial RNA polymerase. Interacts with DNA in a non-specific manner.</text>
</comment>
<keyword evidence="3" id="KW-0489">Methyltransferase</keyword>
<dbReference type="Gene3D" id="1.10.8.100">
    <property type="entry name" value="Ribosomal RNA adenine dimethylase-like, domain 2"/>
    <property type="match status" value="1"/>
</dbReference>
<proteinExistence type="predicted"/>
<keyword evidence="6" id="KW-0694">RNA-binding</keyword>
<dbReference type="GO" id="GO:0005759">
    <property type="term" value="C:mitochondrial matrix"/>
    <property type="evidence" value="ECO:0007669"/>
    <property type="project" value="TreeGrafter"/>
</dbReference>
<evidence type="ECO:0000256" key="4">
    <source>
        <dbReference type="ARBA" id="ARBA00022679"/>
    </source>
</evidence>
<comment type="subcellular location">
    <subcellularLocation>
        <location evidence="1">Mitochondrion</location>
    </subcellularLocation>
</comment>
<name>A0A1B9GZV0_9TREE</name>
<sequence>MPRARLPPLPPSSAWSKHFPSRYLPVSPDRIMIRKAPGRILLSNPVLCDNYVKSLKLREGEVVIESYAGVGALTRSLISGGDSVGEAKRWDGSKLDVPAEGEVTTSQGSGKSVIKKKKKRDPKEFPIWLEALPPPLPEAERPKEDDKLVKPRLVVASEGSSELLVRAFDYPSSHMHTNSHAVTSSSNPELESGAGSSSTEGISNGSTITDTPGRSGPPIVQSPYEPNLLLSHSTSYVWSTLPLLLENPLVSEHLPVYDASAAPGPETTKRPWKAPEPPITLVAQLPDSSIGEQLAAQWVGSAVGDPDQQRTWIWEWGRLRLALLCGKSLYDRILAKPGDIINCKLSILAQALFDIVPLPPYHHVQNVDKQSKFTVDRPVKYTSLAPKSNAKPIGMPTSTPSDFVTASLSATSEGLVGERLVGQQKTITYPGDFWPPPTTSTKAKAKPLERPPLLGLMLIPKIETPILAAQKDTWDYVMRRLFVRDTMTLKDSIPNLAFGAEILLKRIQEDGMQIDEKTGENKVKWRGVPVDESRVIRELHVEEWLRIVDVFDKWAFKPDNLILDSGGLDENIRELGQD</sequence>
<dbReference type="Proteomes" id="UP000092666">
    <property type="component" value="Unassembled WGS sequence"/>
</dbReference>
<evidence type="ECO:0000256" key="6">
    <source>
        <dbReference type="ARBA" id="ARBA00022884"/>
    </source>
</evidence>
<dbReference type="PANTHER" id="PTHR11727:SF17">
    <property type="entry name" value="DIMETHYLADENOSINE TRANSFERASE 1, MITOCHONDRIAL"/>
    <property type="match status" value="1"/>
</dbReference>
<dbReference type="SUPFAM" id="SSF53335">
    <property type="entry name" value="S-adenosyl-L-methionine-dependent methyltransferases"/>
    <property type="match status" value="1"/>
</dbReference>
<dbReference type="InterPro" id="IPR023165">
    <property type="entry name" value="rRNA_Ade_diMease-like_C"/>
</dbReference>
<keyword evidence="4" id="KW-0808">Transferase</keyword>
<evidence type="ECO:0000256" key="8">
    <source>
        <dbReference type="SAM" id="MobiDB-lite"/>
    </source>
</evidence>
<dbReference type="EMBL" id="KI669495">
    <property type="protein sequence ID" value="OCF36527.1"/>
    <property type="molecule type" value="Genomic_DNA"/>
</dbReference>
<feature type="compositionally biased region" description="Polar residues" evidence="8">
    <location>
        <begin position="176"/>
        <end position="212"/>
    </location>
</feature>
<dbReference type="GO" id="GO:0006391">
    <property type="term" value="P:transcription initiation at mitochondrial promoter"/>
    <property type="evidence" value="ECO:0007669"/>
    <property type="project" value="TreeGrafter"/>
</dbReference>
<dbReference type="AlphaFoldDB" id="A0A1B9GZV0"/>
<accession>A0A1B9GZV0</accession>
<dbReference type="GO" id="GO:0000179">
    <property type="term" value="F:rRNA (adenine-N6,N6-)-dimethyltransferase activity"/>
    <property type="evidence" value="ECO:0007669"/>
    <property type="project" value="TreeGrafter"/>
</dbReference>
<dbReference type="Gene3D" id="3.40.50.150">
    <property type="entry name" value="Vaccinia Virus protein VP39"/>
    <property type="match status" value="2"/>
</dbReference>
<reference evidence="9 10" key="1">
    <citation type="submission" date="2013-07" db="EMBL/GenBank/DDBJ databases">
        <title>The Genome Sequence of Cryptococcus heveanensis BCC8398.</title>
        <authorList>
            <consortium name="The Broad Institute Genome Sequencing Platform"/>
            <person name="Cuomo C."/>
            <person name="Litvintseva A."/>
            <person name="Chen Y."/>
            <person name="Heitman J."/>
            <person name="Sun S."/>
            <person name="Springer D."/>
            <person name="Dromer F."/>
            <person name="Young S.K."/>
            <person name="Zeng Q."/>
            <person name="Gargeya S."/>
            <person name="Fitzgerald M."/>
            <person name="Abouelleil A."/>
            <person name="Alvarado L."/>
            <person name="Berlin A.M."/>
            <person name="Chapman S.B."/>
            <person name="Dewar J."/>
            <person name="Goldberg J."/>
            <person name="Griggs A."/>
            <person name="Gujja S."/>
            <person name="Hansen M."/>
            <person name="Howarth C."/>
            <person name="Imamovic A."/>
            <person name="Larimer J."/>
            <person name="McCowan C."/>
            <person name="Murphy C."/>
            <person name="Pearson M."/>
            <person name="Priest M."/>
            <person name="Roberts A."/>
            <person name="Saif S."/>
            <person name="Shea T."/>
            <person name="Sykes S."/>
            <person name="Wortman J."/>
            <person name="Nusbaum C."/>
            <person name="Birren B."/>
        </authorList>
    </citation>
    <scope>NUCLEOTIDE SEQUENCE [LARGE SCALE GENOMIC DNA]</scope>
    <source>
        <strain evidence="9 10">BCC8398</strain>
    </source>
</reference>
<feature type="region of interest" description="Disordered" evidence="8">
    <location>
        <begin position="99"/>
        <end position="118"/>
    </location>
</feature>
<dbReference type="GO" id="GO:0003723">
    <property type="term" value="F:RNA binding"/>
    <property type="evidence" value="ECO:0007669"/>
    <property type="project" value="UniProtKB-KW"/>
</dbReference>
<keyword evidence="5" id="KW-0949">S-adenosyl-L-methionine</keyword>
<dbReference type="OrthoDB" id="16079at2759"/>
<evidence type="ECO:0000256" key="7">
    <source>
        <dbReference type="ARBA" id="ARBA00024915"/>
    </source>
</evidence>
<reference evidence="10" key="2">
    <citation type="submission" date="2013-12" db="EMBL/GenBank/DDBJ databases">
        <title>Evolution of pathogenesis and genome organization in the Tremellales.</title>
        <authorList>
            <person name="Cuomo C."/>
            <person name="Litvintseva A."/>
            <person name="Heitman J."/>
            <person name="Chen Y."/>
            <person name="Sun S."/>
            <person name="Springer D."/>
            <person name="Dromer F."/>
            <person name="Young S."/>
            <person name="Zeng Q."/>
            <person name="Chapman S."/>
            <person name="Gujja S."/>
            <person name="Saif S."/>
            <person name="Birren B."/>
        </authorList>
    </citation>
    <scope>NUCLEOTIDE SEQUENCE [LARGE SCALE GENOMIC DNA]</scope>
    <source>
        <strain evidence="10">BCC8398</strain>
    </source>
</reference>
<protein>
    <recommendedName>
        <fullName evidence="2">Mitochondrial transcription factor 1</fullName>
    </recommendedName>
</protein>
<dbReference type="InterPro" id="IPR001737">
    <property type="entry name" value="KsgA/Erm"/>
</dbReference>
<evidence type="ECO:0000256" key="2">
    <source>
        <dbReference type="ARBA" id="ARBA00013836"/>
    </source>
</evidence>
<evidence type="ECO:0000313" key="9">
    <source>
        <dbReference type="EMBL" id="OCF36527.1"/>
    </source>
</evidence>
<evidence type="ECO:0000313" key="10">
    <source>
        <dbReference type="Proteomes" id="UP000092666"/>
    </source>
</evidence>
<dbReference type="GO" id="GO:0034246">
    <property type="term" value="F:mitochondrial transcription factor activity"/>
    <property type="evidence" value="ECO:0007669"/>
    <property type="project" value="TreeGrafter"/>
</dbReference>
<feature type="region of interest" description="Disordered" evidence="8">
    <location>
        <begin position="176"/>
        <end position="221"/>
    </location>
</feature>
<evidence type="ECO:0000256" key="5">
    <source>
        <dbReference type="ARBA" id="ARBA00022691"/>
    </source>
</evidence>
<gene>
    <name evidence="9" type="ORF">I316_01777</name>
</gene>
<organism evidence="9 10">
    <name type="scientific">Kwoniella heveanensis BCC8398</name>
    <dbReference type="NCBI Taxonomy" id="1296120"/>
    <lineage>
        <taxon>Eukaryota</taxon>
        <taxon>Fungi</taxon>
        <taxon>Dikarya</taxon>
        <taxon>Basidiomycota</taxon>
        <taxon>Agaricomycotina</taxon>
        <taxon>Tremellomycetes</taxon>
        <taxon>Tremellales</taxon>
        <taxon>Cryptococcaceae</taxon>
        <taxon>Kwoniella</taxon>
    </lineage>
</organism>